<feature type="DNA-binding region" description="H-T-H motif" evidence="2">
    <location>
        <begin position="38"/>
        <end position="57"/>
    </location>
</feature>
<dbReference type="Gene3D" id="1.10.357.10">
    <property type="entry name" value="Tetracycline Repressor, domain 2"/>
    <property type="match status" value="1"/>
</dbReference>
<dbReference type="Proteomes" id="UP001595711">
    <property type="component" value="Unassembled WGS sequence"/>
</dbReference>
<dbReference type="PANTHER" id="PTHR30055:SF146">
    <property type="entry name" value="HTH-TYPE TRANSCRIPTIONAL DUAL REGULATOR CECR"/>
    <property type="match status" value="1"/>
</dbReference>
<dbReference type="InterPro" id="IPR009057">
    <property type="entry name" value="Homeodomain-like_sf"/>
</dbReference>
<proteinExistence type="predicted"/>
<dbReference type="EMBL" id="JBHRYJ010000003">
    <property type="protein sequence ID" value="MFC3676625.1"/>
    <property type="molecule type" value="Genomic_DNA"/>
</dbReference>
<gene>
    <name evidence="4" type="ORF">ACFOOQ_13790</name>
</gene>
<evidence type="ECO:0000256" key="1">
    <source>
        <dbReference type="ARBA" id="ARBA00023125"/>
    </source>
</evidence>
<accession>A0ABV7VGJ3</accession>
<evidence type="ECO:0000256" key="2">
    <source>
        <dbReference type="PROSITE-ProRule" id="PRU00335"/>
    </source>
</evidence>
<dbReference type="PANTHER" id="PTHR30055">
    <property type="entry name" value="HTH-TYPE TRANSCRIPTIONAL REGULATOR RUTR"/>
    <property type="match status" value="1"/>
</dbReference>
<dbReference type="SUPFAM" id="SSF46689">
    <property type="entry name" value="Homeodomain-like"/>
    <property type="match status" value="1"/>
</dbReference>
<evidence type="ECO:0000313" key="5">
    <source>
        <dbReference type="Proteomes" id="UP001595711"/>
    </source>
</evidence>
<sequence length="213" mass="22920">MSPAATPRRRGRPADPQKREAIIAVARRLFLEHGYGIGLDAIAAEAGVSRQTIYNLFSSKDDLFAAIVQESSDLITAPLAHLAPGAMPHQVLTTLGESFLHKMASEQTVGLQRLLIASAADFPGIGPAFYDNGPGLGVARLGDYLQRETAAGRLAVSDPRLAAEQFFGMLVGHTTLKRILRMQVSLSEAEIRHRVDTAVTTFLRAYSPSPATD</sequence>
<evidence type="ECO:0000259" key="3">
    <source>
        <dbReference type="PROSITE" id="PS50977"/>
    </source>
</evidence>
<comment type="caution">
    <text evidence="4">The sequence shown here is derived from an EMBL/GenBank/DDBJ whole genome shotgun (WGS) entry which is preliminary data.</text>
</comment>
<organism evidence="4 5">
    <name type="scientific">Ferrovibrio xuzhouensis</name>
    <dbReference type="NCBI Taxonomy" id="1576914"/>
    <lineage>
        <taxon>Bacteria</taxon>
        <taxon>Pseudomonadati</taxon>
        <taxon>Pseudomonadota</taxon>
        <taxon>Alphaproteobacteria</taxon>
        <taxon>Rhodospirillales</taxon>
        <taxon>Rhodospirillaceae</taxon>
        <taxon>Ferrovibrio</taxon>
    </lineage>
</organism>
<dbReference type="Pfam" id="PF00440">
    <property type="entry name" value="TetR_N"/>
    <property type="match status" value="1"/>
</dbReference>
<dbReference type="RefSeq" id="WP_379727645.1">
    <property type="nucleotide sequence ID" value="NZ_JBHRYJ010000003.1"/>
</dbReference>
<name>A0ABV7VGJ3_9PROT</name>
<keyword evidence="5" id="KW-1185">Reference proteome</keyword>
<keyword evidence="1 2" id="KW-0238">DNA-binding</keyword>
<protein>
    <submittedName>
        <fullName evidence="4">TetR/AcrR family transcriptional regulator</fullName>
    </submittedName>
</protein>
<dbReference type="Pfam" id="PF14246">
    <property type="entry name" value="TetR_C_7"/>
    <property type="match status" value="1"/>
</dbReference>
<dbReference type="SUPFAM" id="SSF48498">
    <property type="entry name" value="Tetracyclin repressor-like, C-terminal domain"/>
    <property type="match status" value="1"/>
</dbReference>
<dbReference type="InterPro" id="IPR036271">
    <property type="entry name" value="Tet_transcr_reg_TetR-rel_C_sf"/>
</dbReference>
<dbReference type="PROSITE" id="PS50977">
    <property type="entry name" value="HTH_TETR_2"/>
    <property type="match status" value="1"/>
</dbReference>
<reference evidence="5" key="1">
    <citation type="journal article" date="2019" name="Int. J. Syst. Evol. Microbiol.">
        <title>The Global Catalogue of Microorganisms (GCM) 10K type strain sequencing project: providing services to taxonomists for standard genome sequencing and annotation.</title>
        <authorList>
            <consortium name="The Broad Institute Genomics Platform"/>
            <consortium name="The Broad Institute Genome Sequencing Center for Infectious Disease"/>
            <person name="Wu L."/>
            <person name="Ma J."/>
        </authorList>
    </citation>
    <scope>NUCLEOTIDE SEQUENCE [LARGE SCALE GENOMIC DNA]</scope>
    <source>
        <strain evidence="5">KCTC 42182</strain>
    </source>
</reference>
<dbReference type="Gene3D" id="1.10.10.60">
    <property type="entry name" value="Homeodomain-like"/>
    <property type="match status" value="1"/>
</dbReference>
<dbReference type="PRINTS" id="PR00455">
    <property type="entry name" value="HTHTETR"/>
</dbReference>
<dbReference type="InterPro" id="IPR039536">
    <property type="entry name" value="TetR_C_Proteobacteria"/>
</dbReference>
<evidence type="ECO:0000313" key="4">
    <source>
        <dbReference type="EMBL" id="MFC3676625.1"/>
    </source>
</evidence>
<feature type="domain" description="HTH tetR-type" evidence="3">
    <location>
        <begin position="16"/>
        <end position="75"/>
    </location>
</feature>
<dbReference type="InterPro" id="IPR001647">
    <property type="entry name" value="HTH_TetR"/>
</dbReference>
<dbReference type="InterPro" id="IPR050109">
    <property type="entry name" value="HTH-type_TetR-like_transc_reg"/>
</dbReference>